<comment type="caution">
    <text evidence="1">The sequence shown here is derived from an EMBL/GenBank/DDBJ whole genome shotgun (WGS) entry which is preliminary data.</text>
</comment>
<dbReference type="Proteomes" id="UP000663864">
    <property type="component" value="Unassembled WGS sequence"/>
</dbReference>
<accession>A0A814LLY9</accession>
<reference evidence="1" key="1">
    <citation type="submission" date="2021-02" db="EMBL/GenBank/DDBJ databases">
        <authorList>
            <person name="Nowell W R."/>
        </authorList>
    </citation>
    <scope>NUCLEOTIDE SEQUENCE</scope>
</reference>
<sequence>MVEILSKSFSSHRRGKYWQHFQLSSNAYSEWSLSQENFLEPREILSHKYAKKHRNFDKFLLKDVIISY</sequence>
<organism evidence="1 2">
    <name type="scientific">Rotaria sordida</name>
    <dbReference type="NCBI Taxonomy" id="392033"/>
    <lineage>
        <taxon>Eukaryota</taxon>
        <taxon>Metazoa</taxon>
        <taxon>Spiralia</taxon>
        <taxon>Gnathifera</taxon>
        <taxon>Rotifera</taxon>
        <taxon>Eurotatoria</taxon>
        <taxon>Bdelloidea</taxon>
        <taxon>Philodinida</taxon>
        <taxon>Philodinidae</taxon>
        <taxon>Rotaria</taxon>
    </lineage>
</organism>
<proteinExistence type="predicted"/>
<evidence type="ECO:0000313" key="2">
    <source>
        <dbReference type="Proteomes" id="UP000663864"/>
    </source>
</evidence>
<protein>
    <submittedName>
        <fullName evidence="1">Uncharacterized protein</fullName>
    </submittedName>
</protein>
<name>A0A814LLY9_9BILA</name>
<dbReference type="AlphaFoldDB" id="A0A814LLY9"/>
<gene>
    <name evidence="1" type="ORF">ZHD862_LOCUS15789</name>
</gene>
<dbReference type="EMBL" id="CAJNOT010000725">
    <property type="protein sequence ID" value="CAF1065493.1"/>
    <property type="molecule type" value="Genomic_DNA"/>
</dbReference>
<evidence type="ECO:0000313" key="1">
    <source>
        <dbReference type="EMBL" id="CAF1065493.1"/>
    </source>
</evidence>